<accession>A0A9P4GJC3</accession>
<keyword evidence="3" id="KW-1185">Reference proteome</keyword>
<feature type="compositionally biased region" description="Polar residues" evidence="1">
    <location>
        <begin position="311"/>
        <end position="320"/>
    </location>
</feature>
<sequence>MPDSHPSLNMSNLRDFFSRSDKEKLSPDLKRALALLGLSGFEALEERFLSADAFLRPWAVFRDSILLLQPDAMPRPNSVEPSDVTNNISRSDILWFYTQFDEDMLRYDPRADKYSLEYTPDSSVYGMIDKNVWSIQEYEKHLYAWLLQEFKVGKSQNPQAFRYFELKNICSAWQEVLVPIVNAVRASYNVKGRQYYGRLALFVESRCPSRLAFPEGNVGIPEGGMMSPTPYRVVSVPKKMVTSGVATFHTRGNSFGMLTKKHYDEAEKELRDVYPQYGGLVERPKFKHKMEDWLAEQRARANLRKAVQQHGEVNSFQPQLVQRDGSRSPSRKAPTVSYPKRQSSHNGSPSPIKRYSDSIRRSLSLTISKRMSREEPKSPLHGVTRQVNIPDDAPRRSPSPMQKPMHKAREQSFSRLGSTDTVVMHMPRPDLQQRNASEQSVYSSIRNSNPFTEDLHDELETPQSRAVRTGPVFSPMGPPSAIPRALHHDKVRDRSVEGIPFVQLKKSFADIRIPSYEGTGYADEISLTNLHTERSKSVRTPEPVRQAKQPTRLPVPIQPVPYAGHLRAVSKDANGNAPPPKPIAWPSPSPPKATAWPGFDDGFAPPIPPKSPSRLNSTRGPYPKQLVRDEAHTMTRIVSKENIRAALDGISRESSTENLAPPVPKLPNVEGLTRTMSPNGIKLHTYNTHLFPRKGTPVGGIGPDNRRAYEARGAYEMEVLSGEKKRDQTGQES</sequence>
<gene>
    <name evidence="2" type="ORF">K460DRAFT_125224</name>
</gene>
<feature type="region of interest" description="Disordered" evidence="1">
    <location>
        <begin position="571"/>
        <end position="622"/>
    </location>
</feature>
<comment type="caution">
    <text evidence="2">The sequence shown here is derived from an EMBL/GenBank/DDBJ whole genome shotgun (WGS) entry which is preliminary data.</text>
</comment>
<organism evidence="2 3">
    <name type="scientific">Cucurbitaria berberidis CBS 394.84</name>
    <dbReference type="NCBI Taxonomy" id="1168544"/>
    <lineage>
        <taxon>Eukaryota</taxon>
        <taxon>Fungi</taxon>
        <taxon>Dikarya</taxon>
        <taxon>Ascomycota</taxon>
        <taxon>Pezizomycotina</taxon>
        <taxon>Dothideomycetes</taxon>
        <taxon>Pleosporomycetidae</taxon>
        <taxon>Pleosporales</taxon>
        <taxon>Pleosporineae</taxon>
        <taxon>Cucurbitariaceae</taxon>
        <taxon>Cucurbitaria</taxon>
    </lineage>
</organism>
<reference evidence="2" key="1">
    <citation type="submission" date="2020-01" db="EMBL/GenBank/DDBJ databases">
        <authorList>
            <consortium name="DOE Joint Genome Institute"/>
            <person name="Haridas S."/>
            <person name="Albert R."/>
            <person name="Binder M."/>
            <person name="Bloem J."/>
            <person name="Labutti K."/>
            <person name="Salamov A."/>
            <person name="Andreopoulos B."/>
            <person name="Baker S.E."/>
            <person name="Barry K."/>
            <person name="Bills G."/>
            <person name="Bluhm B.H."/>
            <person name="Cannon C."/>
            <person name="Castanera R."/>
            <person name="Culley D.E."/>
            <person name="Daum C."/>
            <person name="Ezra D."/>
            <person name="Gonzalez J.B."/>
            <person name="Henrissat B."/>
            <person name="Kuo A."/>
            <person name="Liang C."/>
            <person name="Lipzen A."/>
            <person name="Lutzoni F."/>
            <person name="Magnuson J."/>
            <person name="Mondo S."/>
            <person name="Nolan M."/>
            <person name="Ohm R."/>
            <person name="Pangilinan J."/>
            <person name="Park H.-J."/>
            <person name="Ramirez L."/>
            <person name="Alfaro M."/>
            <person name="Sun H."/>
            <person name="Tritt A."/>
            <person name="Yoshinaga Y."/>
            <person name="Zwiers L.-H."/>
            <person name="Turgeon B.G."/>
            <person name="Goodwin S.B."/>
            <person name="Spatafora J.W."/>
            <person name="Crous P.W."/>
            <person name="Grigoriev I.V."/>
        </authorList>
    </citation>
    <scope>NUCLEOTIDE SEQUENCE</scope>
    <source>
        <strain evidence="2">CBS 394.84</strain>
    </source>
</reference>
<evidence type="ECO:0000313" key="3">
    <source>
        <dbReference type="Proteomes" id="UP000800039"/>
    </source>
</evidence>
<dbReference type="AlphaFoldDB" id="A0A9P4GJC3"/>
<dbReference type="EMBL" id="ML976616">
    <property type="protein sequence ID" value="KAF1846509.1"/>
    <property type="molecule type" value="Genomic_DNA"/>
</dbReference>
<protein>
    <submittedName>
        <fullName evidence="2">Uncharacterized protein</fullName>
    </submittedName>
</protein>
<dbReference type="RefSeq" id="XP_040789072.1">
    <property type="nucleotide sequence ID" value="XM_040926648.1"/>
</dbReference>
<feature type="compositionally biased region" description="Pro residues" evidence="1">
    <location>
        <begin position="577"/>
        <end position="591"/>
    </location>
</feature>
<feature type="compositionally biased region" description="Polar residues" evidence="1">
    <location>
        <begin position="340"/>
        <end position="349"/>
    </location>
</feature>
<proteinExistence type="predicted"/>
<evidence type="ECO:0000313" key="2">
    <source>
        <dbReference type="EMBL" id="KAF1846509.1"/>
    </source>
</evidence>
<evidence type="ECO:0000256" key="1">
    <source>
        <dbReference type="SAM" id="MobiDB-lite"/>
    </source>
</evidence>
<dbReference type="Proteomes" id="UP000800039">
    <property type="component" value="Unassembled WGS sequence"/>
</dbReference>
<feature type="region of interest" description="Disordered" evidence="1">
    <location>
        <begin position="305"/>
        <end position="410"/>
    </location>
</feature>
<dbReference type="GeneID" id="63843900"/>
<dbReference type="OrthoDB" id="3799259at2759"/>
<name>A0A9P4GJC3_9PLEO</name>